<keyword evidence="1" id="KW-1133">Transmembrane helix</keyword>
<name>A0A9W6BZP4_9CHLO</name>
<keyword evidence="3" id="KW-1185">Reference proteome</keyword>
<dbReference type="InterPro" id="IPR018687">
    <property type="entry name" value="DUF2177_membr"/>
</dbReference>
<evidence type="ECO:0000256" key="1">
    <source>
        <dbReference type="SAM" id="Phobius"/>
    </source>
</evidence>
<evidence type="ECO:0000313" key="2">
    <source>
        <dbReference type="EMBL" id="GLC61223.1"/>
    </source>
</evidence>
<keyword evidence="1" id="KW-0472">Membrane</keyword>
<evidence type="ECO:0008006" key="4">
    <source>
        <dbReference type="Google" id="ProtNLM"/>
    </source>
</evidence>
<protein>
    <recommendedName>
        <fullName evidence="4">DUF2177 family protein</fullName>
    </recommendedName>
</protein>
<feature type="transmembrane region" description="Helical" evidence="1">
    <location>
        <begin position="20"/>
        <end position="47"/>
    </location>
</feature>
<dbReference type="Pfam" id="PF09945">
    <property type="entry name" value="DUF2177"/>
    <property type="match status" value="1"/>
</dbReference>
<feature type="transmembrane region" description="Helical" evidence="1">
    <location>
        <begin position="115"/>
        <end position="141"/>
    </location>
</feature>
<feature type="transmembrane region" description="Helical" evidence="1">
    <location>
        <begin position="59"/>
        <end position="79"/>
    </location>
</feature>
<keyword evidence="1" id="KW-0812">Transmembrane</keyword>
<evidence type="ECO:0000313" key="3">
    <source>
        <dbReference type="Proteomes" id="UP001165080"/>
    </source>
</evidence>
<comment type="caution">
    <text evidence="2">The sequence shown here is derived from an EMBL/GenBank/DDBJ whole genome shotgun (WGS) entry which is preliminary data.</text>
</comment>
<dbReference type="AlphaFoldDB" id="A0A9W6BZP4"/>
<sequence length="148" mass="15794">MYVPLEENMAAPNVPLWKSLLLVFLPSLVVFVLLDVTWISLVAGSIYKSVLGDLLRPTPLVVPGLVAWLCIVGSVYIFALPGARTPTAALRQGLLLGVGLYGTYEFTNLSILGPWTWALAAADTAWGATACGVAAVLQLWLTRRLAAA</sequence>
<accession>A0A9W6BZP4</accession>
<dbReference type="Proteomes" id="UP001165080">
    <property type="component" value="Unassembled WGS sequence"/>
</dbReference>
<reference evidence="2 3" key="1">
    <citation type="journal article" date="2023" name="Commun. Biol.">
        <title>Reorganization of the ancestral sex-determining regions during the evolution of trioecy in Pleodorina starrii.</title>
        <authorList>
            <person name="Takahashi K."/>
            <person name="Suzuki S."/>
            <person name="Kawai-Toyooka H."/>
            <person name="Yamamoto K."/>
            <person name="Hamaji T."/>
            <person name="Ootsuki R."/>
            <person name="Yamaguchi H."/>
            <person name="Kawachi M."/>
            <person name="Higashiyama T."/>
            <person name="Nozaki H."/>
        </authorList>
    </citation>
    <scope>NUCLEOTIDE SEQUENCE [LARGE SCALE GENOMIC DNA]</scope>
    <source>
        <strain evidence="2 3">NIES-4479</strain>
    </source>
</reference>
<dbReference type="EMBL" id="BRXU01000043">
    <property type="protein sequence ID" value="GLC61223.1"/>
    <property type="molecule type" value="Genomic_DNA"/>
</dbReference>
<organism evidence="2 3">
    <name type="scientific">Pleodorina starrii</name>
    <dbReference type="NCBI Taxonomy" id="330485"/>
    <lineage>
        <taxon>Eukaryota</taxon>
        <taxon>Viridiplantae</taxon>
        <taxon>Chlorophyta</taxon>
        <taxon>core chlorophytes</taxon>
        <taxon>Chlorophyceae</taxon>
        <taxon>CS clade</taxon>
        <taxon>Chlamydomonadales</taxon>
        <taxon>Volvocaceae</taxon>
        <taxon>Pleodorina</taxon>
    </lineage>
</organism>
<dbReference type="OrthoDB" id="530197at2759"/>
<gene>
    <name evidence="2" type="primary">PLEST009339</name>
    <name evidence="2" type="ORF">PLESTB_001732800</name>
</gene>
<proteinExistence type="predicted"/>